<dbReference type="AlphaFoldDB" id="A0A4P2Q0U6"/>
<feature type="region of interest" description="Disordered" evidence="1">
    <location>
        <begin position="809"/>
        <end position="828"/>
    </location>
</feature>
<reference evidence="2 3" key="1">
    <citation type="submission" date="2015-09" db="EMBL/GenBank/DDBJ databases">
        <title>Sorangium comparison.</title>
        <authorList>
            <person name="Zaburannyi N."/>
            <person name="Bunk B."/>
            <person name="Overmann J."/>
            <person name="Mueller R."/>
        </authorList>
    </citation>
    <scope>NUCLEOTIDE SEQUENCE [LARGE SCALE GENOMIC DNA]</scope>
    <source>
        <strain evidence="2 3">So ceGT47</strain>
    </source>
</reference>
<dbReference type="Proteomes" id="UP000295781">
    <property type="component" value="Chromosome"/>
</dbReference>
<protein>
    <submittedName>
        <fullName evidence="2">Uncharacterized protein</fullName>
    </submittedName>
</protein>
<evidence type="ECO:0000256" key="1">
    <source>
        <dbReference type="SAM" id="MobiDB-lite"/>
    </source>
</evidence>
<dbReference type="EMBL" id="CP012670">
    <property type="protein sequence ID" value="AUX22834.1"/>
    <property type="molecule type" value="Genomic_DNA"/>
</dbReference>
<gene>
    <name evidence="2" type="ORF">SOCEGT47_033500</name>
</gene>
<organism evidence="2 3">
    <name type="scientific">Sorangium cellulosum</name>
    <name type="common">Polyangium cellulosum</name>
    <dbReference type="NCBI Taxonomy" id="56"/>
    <lineage>
        <taxon>Bacteria</taxon>
        <taxon>Pseudomonadati</taxon>
        <taxon>Myxococcota</taxon>
        <taxon>Polyangia</taxon>
        <taxon>Polyangiales</taxon>
        <taxon>Polyangiaceae</taxon>
        <taxon>Sorangium</taxon>
    </lineage>
</organism>
<evidence type="ECO:0000313" key="2">
    <source>
        <dbReference type="EMBL" id="AUX22834.1"/>
    </source>
</evidence>
<accession>A0A4P2Q0U6</accession>
<evidence type="ECO:0000313" key="3">
    <source>
        <dbReference type="Proteomes" id="UP000295781"/>
    </source>
</evidence>
<name>A0A4P2Q0U6_SORCE</name>
<sequence length="828" mass="87178">MGPDTLKLLVHAGRSFCAAFEEEVLARLSAGPWPEGTGFDELHFGVRTSLVNRIANWGGEDGQPQLLMGLLAPDACVDWPDDPRRSVLDEPGPAARVLVTVSGARDVAERWAERLGLRAADVTYVSVDGFRLEDVEPSLRDHLAWAAVDGPGPRAHVDAIARSLRDRGAAPLEELMTTLACAFAPLDATELAPLLGAHVAEVIGSLDTHREAVEPVLQWCEEGRHIRFRHETLRAAWVAAHPEHVALAEQRFAEAARALVRTWESVDTGERGAVTYLRRYAGDHLVSAGAPRADLLPLGAPRWAWPRSREDLAARRAELGRVRRSMSAPLGASDAREIPPDALSSFVRIALAQGALATLHRAWPPEADRADEEAWSDTERALVVSLFALAARASPSLRADIEAPALDVVRRTGAAWRGDGWEDALALLTAARAASGDEASTFARWAVSATWRAEGGPDSTLSAWLTAADFLPRAEAEALVQQAIQRALSSAKPGQALARLATAKGMGRNQALALLRAAVPLPPTSRANALAPLLPVLPDAERTLAVSMSFDALFADHDEGAERHDVGACTAALLPFLGLAELSSLLDEALPPPSAMAVRFAELGDPERALGIVRELCGSGIFAARPLLCAAATEGGRSLVQAARDAVASLEPPWVAAGLVCDHAAEAIQVLGLEAAVAIAEGGGGGGSEAARIMALAALCLAAPEPSRPTLAARAVTAYHDDRGTEALESVVRCAPWMSLATAARLFVVSLGDAAEDASLVSTLSRWGGVEQLAPLIARIGGDEALAAAASVLSEALRWKLRANAGSKECSTSGVVPAGLDDGRSTME</sequence>
<proteinExistence type="predicted"/>